<name>A0ABX1NYL6_9RHOO</name>
<reference evidence="2 3" key="1">
    <citation type="submission" date="2019-12" db="EMBL/GenBank/DDBJ databases">
        <title>Comparative genomics gives insights into the taxonomy of the Azoarcus-Aromatoleum group and reveals separate origins of nif in the plant-associated Azoarcus and non-plant-associated Aromatoleum sub-groups.</title>
        <authorList>
            <person name="Lafos M."/>
            <person name="Maluk M."/>
            <person name="Batista M."/>
            <person name="Junghare M."/>
            <person name="Carmona M."/>
            <person name="Faoro H."/>
            <person name="Cruz L.M."/>
            <person name="Battistoni F."/>
            <person name="De Souza E."/>
            <person name="Pedrosa F."/>
            <person name="Chen W.-M."/>
            <person name="Poole P.S."/>
            <person name="Dixon R.A."/>
            <person name="James E.K."/>
        </authorList>
    </citation>
    <scope>NUCLEOTIDE SEQUENCE [LARGE SCALE GENOMIC DNA]</scope>
    <source>
        <strain evidence="2 3">PbN1</strain>
    </source>
</reference>
<evidence type="ECO:0000256" key="1">
    <source>
        <dbReference type="SAM" id="SignalP"/>
    </source>
</evidence>
<feature type="signal peptide" evidence="1">
    <location>
        <begin position="1"/>
        <end position="22"/>
    </location>
</feature>
<keyword evidence="3" id="KW-1185">Reference proteome</keyword>
<protein>
    <submittedName>
        <fullName evidence="2">DUF3617 family protein</fullName>
    </submittedName>
</protein>
<dbReference type="Pfam" id="PF12276">
    <property type="entry name" value="DUF3617"/>
    <property type="match status" value="1"/>
</dbReference>
<dbReference type="RefSeq" id="WP_169203676.1">
    <property type="nucleotide sequence ID" value="NZ_CP059467.1"/>
</dbReference>
<sequence>MSRTGSLILGLSALCMTAAGYAADLRPGLWEFRSTRMNIGGLPDMSSQMAQMQQHLKSLPPDMRRMVEQQMTERGVSLGQDGAVRSCISPEQARQDNVYSGKTEGNCTLGNVTKTGDSVTGRLTCTRPQATGDFAARVSSPEHFTTRVNMRSPQGDMQMETEARWLSAQCEVPQRALPPAAR</sequence>
<dbReference type="Proteomes" id="UP000633943">
    <property type="component" value="Unassembled WGS sequence"/>
</dbReference>
<accession>A0ABX1NYL6</accession>
<dbReference type="EMBL" id="WTVP01000061">
    <property type="protein sequence ID" value="NMG17134.1"/>
    <property type="molecule type" value="Genomic_DNA"/>
</dbReference>
<feature type="chain" id="PRO_5045185527" evidence="1">
    <location>
        <begin position="23"/>
        <end position="182"/>
    </location>
</feature>
<evidence type="ECO:0000313" key="3">
    <source>
        <dbReference type="Proteomes" id="UP000633943"/>
    </source>
</evidence>
<proteinExistence type="predicted"/>
<evidence type="ECO:0000313" key="2">
    <source>
        <dbReference type="EMBL" id="NMG17134.1"/>
    </source>
</evidence>
<gene>
    <name evidence="2" type="ORF">GPA24_16660</name>
</gene>
<keyword evidence="1" id="KW-0732">Signal</keyword>
<organism evidence="2 3">
    <name type="scientific">Aromatoleum bremense</name>
    <dbReference type="NCBI Taxonomy" id="76115"/>
    <lineage>
        <taxon>Bacteria</taxon>
        <taxon>Pseudomonadati</taxon>
        <taxon>Pseudomonadota</taxon>
        <taxon>Betaproteobacteria</taxon>
        <taxon>Rhodocyclales</taxon>
        <taxon>Rhodocyclaceae</taxon>
        <taxon>Aromatoleum</taxon>
    </lineage>
</organism>
<dbReference type="InterPro" id="IPR022061">
    <property type="entry name" value="DUF3617"/>
</dbReference>
<comment type="caution">
    <text evidence="2">The sequence shown here is derived from an EMBL/GenBank/DDBJ whole genome shotgun (WGS) entry which is preliminary data.</text>
</comment>